<evidence type="ECO:0000259" key="2">
    <source>
        <dbReference type="Pfam" id="PF24800"/>
    </source>
</evidence>
<feature type="transmembrane region" description="Helical" evidence="1">
    <location>
        <begin position="233"/>
        <end position="255"/>
    </location>
</feature>
<organism evidence="3 4">
    <name type="scientific">Obba rivulosa</name>
    <dbReference type="NCBI Taxonomy" id="1052685"/>
    <lineage>
        <taxon>Eukaryota</taxon>
        <taxon>Fungi</taxon>
        <taxon>Dikarya</taxon>
        <taxon>Basidiomycota</taxon>
        <taxon>Agaricomycotina</taxon>
        <taxon>Agaricomycetes</taxon>
        <taxon>Polyporales</taxon>
        <taxon>Gelatoporiaceae</taxon>
        <taxon>Obba</taxon>
    </lineage>
</organism>
<evidence type="ECO:0000256" key="1">
    <source>
        <dbReference type="SAM" id="Phobius"/>
    </source>
</evidence>
<keyword evidence="1" id="KW-0812">Transmembrane</keyword>
<protein>
    <recommendedName>
        <fullName evidence="2">DUF7702 domain-containing protein</fullName>
    </recommendedName>
</protein>
<reference evidence="3 4" key="1">
    <citation type="submission" date="2016-07" db="EMBL/GenBank/DDBJ databases">
        <title>Draft genome of the white-rot fungus Obba rivulosa 3A-2.</title>
        <authorList>
            <consortium name="DOE Joint Genome Institute"/>
            <person name="Miettinen O."/>
            <person name="Riley R."/>
            <person name="Acob R."/>
            <person name="Barry K."/>
            <person name="Cullen D."/>
            <person name="De Vries R."/>
            <person name="Hainaut M."/>
            <person name="Hatakka A."/>
            <person name="Henrissat B."/>
            <person name="Hilden K."/>
            <person name="Kuo R."/>
            <person name="Labutti K."/>
            <person name="Lipzen A."/>
            <person name="Makela M.R."/>
            <person name="Sandor L."/>
            <person name="Spatafora J.W."/>
            <person name="Grigoriev I.V."/>
            <person name="Hibbett D.S."/>
        </authorList>
    </citation>
    <scope>NUCLEOTIDE SEQUENCE [LARGE SCALE GENOMIC DNA]</scope>
    <source>
        <strain evidence="3 4">3A-2</strain>
    </source>
</reference>
<sequence length="263" mass="28201">MSVNYAQESGIDSVAAAVIFCLLYVPLMSFYGFKAFQSKTYVHIILTFFCTVRMIAFAMRAALAGGGSAAYNENLLIGEEVIYSIGFFGLLYSAYQLVVQRQKITGVKTSYGVLSQVTSNLQLVRIAMSVAVALGIAGASDSASASASKVNLGKHLRTASDVIFLLLTILLVVQTVLTFKDEKQVSEKNGYHGQGIGQTHGMIFLSTIAFLLLVKMLFMTATVGKSAQNNEALFYPFSATTELIAVILFAAPGLVPSQSELPS</sequence>
<name>A0A8E2DQJ0_9APHY</name>
<keyword evidence="1" id="KW-1133">Transmembrane helix</keyword>
<evidence type="ECO:0000313" key="4">
    <source>
        <dbReference type="Proteomes" id="UP000250043"/>
    </source>
</evidence>
<accession>A0A8E2DQJ0</accession>
<keyword evidence="1" id="KW-0472">Membrane</keyword>
<dbReference type="InterPro" id="IPR056119">
    <property type="entry name" value="DUF7702"/>
</dbReference>
<feature type="transmembrane region" description="Helical" evidence="1">
    <location>
        <begin position="200"/>
        <end position="221"/>
    </location>
</feature>
<feature type="domain" description="DUF7702" evidence="2">
    <location>
        <begin position="31"/>
        <end position="188"/>
    </location>
</feature>
<keyword evidence="4" id="KW-1185">Reference proteome</keyword>
<feature type="transmembrane region" description="Helical" evidence="1">
    <location>
        <begin position="14"/>
        <end position="33"/>
    </location>
</feature>
<dbReference type="Pfam" id="PF24800">
    <property type="entry name" value="DUF7702"/>
    <property type="match status" value="1"/>
</dbReference>
<dbReference type="OrthoDB" id="5389493at2759"/>
<feature type="transmembrane region" description="Helical" evidence="1">
    <location>
        <begin position="159"/>
        <end position="179"/>
    </location>
</feature>
<evidence type="ECO:0000313" key="3">
    <source>
        <dbReference type="EMBL" id="OCH93979.1"/>
    </source>
</evidence>
<dbReference type="Proteomes" id="UP000250043">
    <property type="component" value="Unassembled WGS sequence"/>
</dbReference>
<feature type="transmembrane region" description="Helical" evidence="1">
    <location>
        <begin position="81"/>
        <end position="99"/>
    </location>
</feature>
<proteinExistence type="predicted"/>
<feature type="transmembrane region" description="Helical" evidence="1">
    <location>
        <begin position="40"/>
        <end position="61"/>
    </location>
</feature>
<dbReference type="AlphaFoldDB" id="A0A8E2DQJ0"/>
<gene>
    <name evidence="3" type="ORF">OBBRIDRAFT_789681</name>
</gene>
<dbReference type="EMBL" id="KV722348">
    <property type="protein sequence ID" value="OCH93979.1"/>
    <property type="molecule type" value="Genomic_DNA"/>
</dbReference>